<dbReference type="PANTHER" id="PTHR45570">
    <property type="entry name" value="CARBOXYLIC ESTER HYDROLASE"/>
    <property type="match status" value="1"/>
</dbReference>
<feature type="compositionally biased region" description="Polar residues" evidence="2">
    <location>
        <begin position="1"/>
        <end position="10"/>
    </location>
</feature>
<dbReference type="EMBL" id="OU015567">
    <property type="protein sequence ID" value="CAG5113131.1"/>
    <property type="molecule type" value="Genomic_DNA"/>
</dbReference>
<feature type="region of interest" description="Disordered" evidence="2">
    <location>
        <begin position="1"/>
        <end position="29"/>
    </location>
</feature>
<feature type="domain" description="Carboxylesterase type B" evidence="3">
    <location>
        <begin position="249"/>
        <end position="482"/>
    </location>
</feature>
<dbReference type="InterPro" id="IPR002018">
    <property type="entry name" value="CarbesteraseB"/>
</dbReference>
<reference evidence="4 5" key="1">
    <citation type="submission" date="2021-04" db="EMBL/GenBank/DDBJ databases">
        <authorList>
            <person name="Bliznina A."/>
        </authorList>
    </citation>
    <scope>NUCLEOTIDE SEQUENCE [LARGE SCALE GENOMIC DNA]</scope>
</reference>
<comment type="similarity">
    <text evidence="1">Belongs to the type-B carboxylesterase/lipase family.</text>
</comment>
<evidence type="ECO:0000256" key="2">
    <source>
        <dbReference type="SAM" id="MobiDB-lite"/>
    </source>
</evidence>
<dbReference type="Gene3D" id="3.40.50.1820">
    <property type="entry name" value="alpha/beta hydrolase"/>
    <property type="match status" value="2"/>
</dbReference>
<sequence length="494" mass="55216">MMRNRLTNLKGSKEPKPQGSVGHNGAPRKSWAKLGNGTLFTSVLNNLQEGGLLGLVLGLPQPPRETYPYDVSFGELGHGFGQVDRAFPNVVELHGIPYAPAPIGEKRFAVSELLETFPHDDMNFQEKPSVCIQSRFDGESIIPWQPGASEDCLFLSIWARKDGVEDPSKKYPVQVFFHGGAFMIGTGNFPDTDGTVIAERQNIVVVSVAYRLGVLGFAHNSEFLADSEAASDLRHRLEPIQNGQFTPIAEPWAVVIDGEVLTDNPMRHFQRGELRPSTPFVNGINEEEGFIFAPSRILGPPLRYKKMMEQLYGDSSDEILDAYPPCTGIDCDSSPEFAAWMTDYSWTCSFQAAITPAIRPTNPVYGFLWNSPIPQTFNRTAMGILRKCVNEQRPCHCFETINYFGNAIRRGLELTQAEKEYIEKVQNYLGNFIRTGNPNDFTGNPRGSMDFEEMVNMRDSEGQLNVVGLNGQSKEHYRSSFCAVHDDIDEYLKH</sequence>
<proteinExistence type="inferred from homology"/>
<evidence type="ECO:0000256" key="1">
    <source>
        <dbReference type="ARBA" id="ARBA00005964"/>
    </source>
</evidence>
<dbReference type="InterPro" id="IPR029058">
    <property type="entry name" value="AB_hydrolase_fold"/>
</dbReference>
<dbReference type="Pfam" id="PF00135">
    <property type="entry name" value="COesterase"/>
    <property type="match status" value="2"/>
</dbReference>
<dbReference type="SUPFAM" id="SSF53474">
    <property type="entry name" value="alpha/beta-Hydrolases"/>
    <property type="match status" value="1"/>
</dbReference>
<evidence type="ECO:0000313" key="5">
    <source>
        <dbReference type="Proteomes" id="UP001158576"/>
    </source>
</evidence>
<protein>
    <submittedName>
        <fullName evidence="4">Oidioi.mRNA.OKI2018_I69.chr2.g7271.t1.cds</fullName>
    </submittedName>
</protein>
<accession>A0ABN7T9C2</accession>
<evidence type="ECO:0000259" key="3">
    <source>
        <dbReference type="Pfam" id="PF00135"/>
    </source>
</evidence>
<gene>
    <name evidence="4" type="ORF">OKIOD_LOCUS16036</name>
</gene>
<dbReference type="PROSITE" id="PS00941">
    <property type="entry name" value="CARBOXYLESTERASE_B_2"/>
    <property type="match status" value="1"/>
</dbReference>
<keyword evidence="5" id="KW-1185">Reference proteome</keyword>
<dbReference type="Proteomes" id="UP001158576">
    <property type="component" value="Chromosome 2"/>
</dbReference>
<dbReference type="InterPro" id="IPR019819">
    <property type="entry name" value="Carboxylesterase_B_CS"/>
</dbReference>
<evidence type="ECO:0000313" key="4">
    <source>
        <dbReference type="EMBL" id="CAG5113131.1"/>
    </source>
</evidence>
<organism evidence="4 5">
    <name type="scientific">Oikopleura dioica</name>
    <name type="common">Tunicate</name>
    <dbReference type="NCBI Taxonomy" id="34765"/>
    <lineage>
        <taxon>Eukaryota</taxon>
        <taxon>Metazoa</taxon>
        <taxon>Chordata</taxon>
        <taxon>Tunicata</taxon>
        <taxon>Appendicularia</taxon>
        <taxon>Copelata</taxon>
        <taxon>Oikopleuridae</taxon>
        <taxon>Oikopleura</taxon>
    </lineage>
</organism>
<dbReference type="PANTHER" id="PTHR45570:SF1">
    <property type="entry name" value="CARBOXYLIC ESTER HYDROLASE"/>
    <property type="match status" value="1"/>
</dbReference>
<feature type="domain" description="Carboxylesterase type B" evidence="3">
    <location>
        <begin position="89"/>
        <end position="220"/>
    </location>
</feature>
<name>A0ABN7T9C2_OIKDI</name>